<keyword evidence="1" id="KW-1133">Transmembrane helix</keyword>
<feature type="transmembrane region" description="Helical" evidence="1">
    <location>
        <begin position="7"/>
        <end position="28"/>
    </location>
</feature>
<keyword evidence="1" id="KW-0472">Membrane</keyword>
<evidence type="ECO:0000259" key="2">
    <source>
        <dbReference type="Pfam" id="PF05232"/>
    </source>
</evidence>
<dbReference type="OrthoDB" id="1631120at2"/>
<proteinExistence type="predicted"/>
<dbReference type="NCBIfam" id="NF033664">
    <property type="entry name" value="PACE_transport"/>
    <property type="match status" value="1"/>
</dbReference>
<name>A0A2M8S326_9PAST</name>
<feature type="transmembrane region" description="Helical" evidence="1">
    <location>
        <begin position="105"/>
        <end position="126"/>
    </location>
</feature>
<reference evidence="3 4" key="1">
    <citation type="submission" date="2017-11" db="EMBL/GenBank/DDBJ databases">
        <title>Reclassification of Bisgaard taxon 7 as Conservatibacter flavescens gen. nov., sp. nov.</title>
        <authorList>
            <person name="Christensen H."/>
        </authorList>
    </citation>
    <scope>NUCLEOTIDE SEQUENCE [LARGE SCALE GENOMIC DNA]</scope>
    <source>
        <strain evidence="3 4">7_4</strain>
    </source>
</reference>
<organism evidence="3 4">
    <name type="scientific">Conservatibacter flavescens</name>
    <dbReference type="NCBI Taxonomy" id="28161"/>
    <lineage>
        <taxon>Bacteria</taxon>
        <taxon>Pseudomonadati</taxon>
        <taxon>Pseudomonadota</taxon>
        <taxon>Gammaproteobacteria</taxon>
        <taxon>Pasteurellales</taxon>
        <taxon>Pasteurellaceae</taxon>
        <taxon>Conservatibacter</taxon>
    </lineage>
</organism>
<dbReference type="RefSeq" id="WP_100288506.1">
    <property type="nucleotide sequence ID" value="NZ_PHHA01000009.1"/>
</dbReference>
<dbReference type="Proteomes" id="UP000229329">
    <property type="component" value="Unassembled WGS sequence"/>
</dbReference>
<keyword evidence="1" id="KW-0812">Transmembrane</keyword>
<gene>
    <name evidence="3" type="ORF">CVP05_05125</name>
</gene>
<feature type="domain" description="Chlorhexidine efflux transporter" evidence="2">
    <location>
        <begin position="69"/>
        <end position="132"/>
    </location>
</feature>
<dbReference type="AlphaFoldDB" id="A0A2M8S326"/>
<evidence type="ECO:0000256" key="1">
    <source>
        <dbReference type="SAM" id="Phobius"/>
    </source>
</evidence>
<dbReference type="InterPro" id="IPR058208">
    <property type="entry name" value="PACE"/>
</dbReference>
<sequence>MSFKERIFHAILFEVFAVLLTVLLMAYFTDHSTALLSGTIIAISLIAMLWNMVFNWVFDKFHTGPREKRSLLTRVLHVVLFEGGLLIATIPLVAFVLNVSLWEAFVMDIAMTIFITVYSFIYNYLYDQIRARLIAKYKLHLA</sequence>
<feature type="transmembrane region" description="Helical" evidence="1">
    <location>
        <begin position="75"/>
        <end position="99"/>
    </location>
</feature>
<dbReference type="EMBL" id="PHHA01000009">
    <property type="protein sequence ID" value="PJG85550.1"/>
    <property type="molecule type" value="Genomic_DNA"/>
</dbReference>
<accession>A0A2M8S326</accession>
<comment type="caution">
    <text evidence="3">The sequence shown here is derived from an EMBL/GenBank/DDBJ whole genome shotgun (WGS) entry which is preliminary data.</text>
</comment>
<protein>
    <recommendedName>
        <fullName evidence="2">Chlorhexidine efflux transporter domain-containing protein</fullName>
    </recommendedName>
</protein>
<feature type="domain" description="Chlorhexidine efflux transporter" evidence="2">
    <location>
        <begin position="1"/>
        <end position="61"/>
    </location>
</feature>
<dbReference type="Pfam" id="PF05232">
    <property type="entry name" value="BTP"/>
    <property type="match status" value="2"/>
</dbReference>
<feature type="transmembrane region" description="Helical" evidence="1">
    <location>
        <begin position="34"/>
        <end position="54"/>
    </location>
</feature>
<evidence type="ECO:0000313" key="4">
    <source>
        <dbReference type="Proteomes" id="UP000229329"/>
    </source>
</evidence>
<dbReference type="InterPro" id="IPR007896">
    <property type="entry name" value="BTP_bacteria"/>
</dbReference>
<keyword evidence="4" id="KW-1185">Reference proteome</keyword>
<evidence type="ECO:0000313" key="3">
    <source>
        <dbReference type="EMBL" id="PJG85550.1"/>
    </source>
</evidence>